<dbReference type="Pfam" id="PF11719">
    <property type="entry name" value="Drc1-Sld2"/>
    <property type="match status" value="1"/>
</dbReference>
<evidence type="ECO:0000313" key="7">
    <source>
        <dbReference type="Proteomes" id="UP000319731"/>
    </source>
</evidence>
<dbReference type="GO" id="GO:0061512">
    <property type="term" value="P:protein localization to cilium"/>
    <property type="evidence" value="ECO:0007669"/>
    <property type="project" value="TreeGrafter"/>
</dbReference>
<dbReference type="GeneID" id="42001432"/>
<reference evidence="6 7" key="1">
    <citation type="journal article" date="2019" name="Sci. Rep.">
        <title>Comparative genomics of chytrid fungi reveal insights into the obligate biotrophic and pathogenic lifestyle of Synchytrium endobioticum.</title>
        <authorList>
            <person name="van de Vossenberg B.T.L.H."/>
            <person name="Warris S."/>
            <person name="Nguyen H.D.T."/>
            <person name="van Gent-Pelzer M.P.E."/>
            <person name="Joly D.L."/>
            <person name="van de Geest H.C."/>
            <person name="Bonants P.J.M."/>
            <person name="Smith D.S."/>
            <person name="Levesque C.A."/>
            <person name="van der Lee T.A.J."/>
        </authorList>
    </citation>
    <scope>NUCLEOTIDE SEQUENCE [LARGE SCALE GENOMIC DNA]</scope>
    <source>
        <strain evidence="6 7">JEL517</strain>
    </source>
</reference>
<dbReference type="Gene3D" id="1.10.10.1460">
    <property type="match status" value="1"/>
</dbReference>
<dbReference type="GO" id="GO:0005634">
    <property type="term" value="C:nucleus"/>
    <property type="evidence" value="ECO:0007669"/>
    <property type="project" value="UniProtKB-SubCell"/>
</dbReference>
<evidence type="ECO:0000256" key="3">
    <source>
        <dbReference type="ARBA" id="ARBA00023242"/>
    </source>
</evidence>
<dbReference type="STRING" id="1806994.A0A507CFQ1"/>
<dbReference type="Gene3D" id="3.20.90.10">
    <property type="entry name" value="Tubby Protein, Chain A"/>
    <property type="match status" value="1"/>
</dbReference>
<feature type="region of interest" description="Disordered" evidence="4">
    <location>
        <begin position="36"/>
        <end position="443"/>
    </location>
</feature>
<evidence type="ECO:0000259" key="5">
    <source>
        <dbReference type="Pfam" id="PF01167"/>
    </source>
</evidence>
<dbReference type="SUPFAM" id="SSF54518">
    <property type="entry name" value="Tubby C-terminal domain-like"/>
    <property type="match status" value="1"/>
</dbReference>
<feature type="compositionally biased region" description="Basic and acidic residues" evidence="4">
    <location>
        <begin position="132"/>
        <end position="157"/>
    </location>
</feature>
<feature type="compositionally biased region" description="Basic residues" evidence="4">
    <location>
        <begin position="57"/>
        <end position="66"/>
    </location>
</feature>
<feature type="compositionally biased region" description="Polar residues" evidence="4">
    <location>
        <begin position="108"/>
        <end position="121"/>
    </location>
</feature>
<feature type="compositionally biased region" description="Polar residues" evidence="4">
    <location>
        <begin position="328"/>
        <end position="341"/>
    </location>
</feature>
<dbReference type="EMBL" id="QEAO01000001">
    <property type="protein sequence ID" value="TPX38188.1"/>
    <property type="molecule type" value="Genomic_DNA"/>
</dbReference>
<dbReference type="CDD" id="cd22289">
    <property type="entry name" value="RecQL4_SLD2_NTD"/>
    <property type="match status" value="1"/>
</dbReference>
<evidence type="ECO:0000256" key="1">
    <source>
        <dbReference type="ARBA" id="ARBA00004123"/>
    </source>
</evidence>
<dbReference type="PANTHER" id="PTHR16517">
    <property type="entry name" value="TUBBY-RELATED"/>
    <property type="match status" value="1"/>
</dbReference>
<feature type="domain" description="Tubby C-terminal" evidence="5">
    <location>
        <begin position="673"/>
        <end position="894"/>
    </location>
</feature>
<accession>A0A507CFQ1</accession>
<comment type="similarity">
    <text evidence="2">Belongs to the TUB family.</text>
</comment>
<comment type="subcellular location">
    <subcellularLocation>
        <location evidence="1">Nucleus</location>
    </subcellularLocation>
</comment>
<dbReference type="InterPro" id="IPR025659">
    <property type="entry name" value="Tubby-like_C"/>
</dbReference>
<dbReference type="Pfam" id="PF01167">
    <property type="entry name" value="Tub"/>
    <property type="match status" value="1"/>
</dbReference>
<feature type="compositionally biased region" description="Basic and acidic residues" evidence="4">
    <location>
        <begin position="36"/>
        <end position="56"/>
    </location>
</feature>
<feature type="compositionally biased region" description="Pro residues" evidence="4">
    <location>
        <begin position="288"/>
        <end position="301"/>
    </location>
</feature>
<feature type="compositionally biased region" description="Polar residues" evidence="4">
    <location>
        <begin position="565"/>
        <end position="582"/>
    </location>
</feature>
<name>A0A507CFQ1_9FUNG</name>
<dbReference type="RefSeq" id="XP_031027903.1">
    <property type="nucleotide sequence ID" value="XM_031166135.1"/>
</dbReference>
<keyword evidence="7" id="KW-1185">Reference proteome</keyword>
<evidence type="ECO:0000313" key="6">
    <source>
        <dbReference type="EMBL" id="TPX38188.1"/>
    </source>
</evidence>
<evidence type="ECO:0000256" key="2">
    <source>
        <dbReference type="ARBA" id="ARBA00007129"/>
    </source>
</evidence>
<dbReference type="InterPro" id="IPR000007">
    <property type="entry name" value="Tubby_C"/>
</dbReference>
<dbReference type="Proteomes" id="UP000319731">
    <property type="component" value="Unassembled WGS sequence"/>
</dbReference>
<protein>
    <recommendedName>
        <fullName evidence="5">Tubby C-terminal domain-containing protein</fullName>
    </recommendedName>
</protein>
<feature type="compositionally biased region" description="Basic residues" evidence="4">
    <location>
        <begin position="122"/>
        <end position="131"/>
    </location>
</feature>
<gene>
    <name evidence="6" type="ORF">SmJEL517_g00205</name>
</gene>
<evidence type="ECO:0000256" key="4">
    <source>
        <dbReference type="SAM" id="MobiDB-lite"/>
    </source>
</evidence>
<feature type="region of interest" description="Disordered" evidence="4">
    <location>
        <begin position="514"/>
        <end position="582"/>
    </location>
</feature>
<feature type="compositionally biased region" description="Low complexity" evidence="4">
    <location>
        <begin position="535"/>
        <end position="549"/>
    </location>
</feature>
<dbReference type="AlphaFoldDB" id="A0A507CFQ1"/>
<feature type="compositionally biased region" description="Basic and acidic residues" evidence="4">
    <location>
        <begin position="522"/>
        <end position="531"/>
    </location>
</feature>
<feature type="compositionally biased region" description="Basic and acidic residues" evidence="4">
    <location>
        <begin position="244"/>
        <end position="257"/>
    </location>
</feature>
<comment type="caution">
    <text evidence="6">The sequence shown here is derived from an EMBL/GenBank/DDBJ whole genome shotgun (WGS) entry which is preliminary data.</text>
</comment>
<dbReference type="GO" id="GO:0005929">
    <property type="term" value="C:cilium"/>
    <property type="evidence" value="ECO:0007669"/>
    <property type="project" value="TreeGrafter"/>
</dbReference>
<dbReference type="InterPro" id="IPR021110">
    <property type="entry name" value="DNA_rep_checkpnt_protein"/>
</dbReference>
<proteinExistence type="inferred from homology"/>
<dbReference type="PRINTS" id="PR01573">
    <property type="entry name" value="SUPERTUBBY"/>
</dbReference>
<feature type="compositionally biased region" description="Low complexity" evidence="4">
    <location>
        <begin position="409"/>
        <end position="432"/>
    </location>
</feature>
<dbReference type="PANTHER" id="PTHR16517:SF7">
    <property type="entry name" value="PROTEIN KING TUBBY"/>
    <property type="match status" value="1"/>
</dbReference>
<organism evidence="6 7">
    <name type="scientific">Synchytrium microbalum</name>
    <dbReference type="NCBI Taxonomy" id="1806994"/>
    <lineage>
        <taxon>Eukaryota</taxon>
        <taxon>Fungi</taxon>
        <taxon>Fungi incertae sedis</taxon>
        <taxon>Chytridiomycota</taxon>
        <taxon>Chytridiomycota incertae sedis</taxon>
        <taxon>Chytridiomycetes</taxon>
        <taxon>Synchytriales</taxon>
        <taxon>Synchytriaceae</taxon>
        <taxon>Synchytrium</taxon>
    </lineage>
</organism>
<feature type="compositionally biased region" description="Low complexity" evidence="4">
    <location>
        <begin position="342"/>
        <end position="371"/>
    </location>
</feature>
<keyword evidence="3" id="KW-0539">Nucleus</keyword>
<dbReference type="GO" id="GO:0006260">
    <property type="term" value="P:DNA replication"/>
    <property type="evidence" value="ECO:0007669"/>
    <property type="project" value="InterPro"/>
</dbReference>
<sequence>MRLQDPMAYYQEEQENIDLSSQIKNIKRELKEWERSFAETEGRRPYKEDIAQDKSVQRRYKLYARLKRAEKDQAVSSHQTPANGGGDDDEEALQSPDVALSPSREDWPSSSPVNRTDSQATRTKKSKNSQRSRKDPIDELDHKEERMERSHRPDRQQEYSQQQCDDDEQPRRAKSRNDANVVDQAKPRRRDRQDQDDDRPSTERSNSRRERERAEPDHVKPERNNSSRAQRRAKQYEEPEEPDEAPHRHTPEAKERGSASSRYQDGQEMNSRQQDELNYDPASRPSLCSPPPPVNTEPAPAPWRKRDSLSRVNSTSPPPTAFALPMDNYNNTSSNKNMYNQSSSPTSPASASRPLSPSSPSSSVTAPSSTSNNVVKKADLPVHFKLKRTTIAPGPISTADIEAGISPASALTASSDSRPSSANPASPAEPVPQQRGVLISGPPVAGSEYQEFVNRRRQMEALAAQQYEKERERELAAKNNVATVTAASPTINSNTNPIMPLAIKPISVMAQVSVGPPPLPSESHRNAERHLPQTSNSSNSSVASREASATYSSAGASRPPPAQPIKNSFVGSTSSVTSPKDAVNTSQSIFVKAVKRPSIDHGDIVTLDSPGSGDQEEELDADDVDLIVPMADPPSNSSRRDSMSPLATEGSTVASIAAKGVPIINPKLFKRLSEEGVLRCRLVRKSTGIYKAHPAFFLYNEADDRFLLAARKRLKSKNVAFLISNAADDMTKDGQHYIAKLKANTQRTVFTLYDARYYSKAAPNKGLKELSCITYSKTVLPREMQVAIPAMYIEEGSDDFSKDVLADTRAQNTSKLHFLRNKPPRWNEATQSHCLNFGGRVTLPSIKNFQLIADAGDEAYIVMQFGRCGQDLFALDARYPLTPVEAFSIALSTFTAYDSA</sequence>
<dbReference type="OrthoDB" id="8775810at2759"/>
<feature type="compositionally biased region" description="Basic and acidic residues" evidence="4">
    <location>
        <begin position="198"/>
        <end position="225"/>
    </location>
</feature>
<feature type="compositionally biased region" description="Polar residues" evidence="4">
    <location>
        <begin position="258"/>
        <end position="272"/>
    </location>
</feature>